<name>A0A645E1C4_9ZZZZ</name>
<proteinExistence type="predicted"/>
<sequence>MHTQIDPAETDQADQGDDQRGYSALHGRLHIGLRDQVNYEAIERGGTHAMTAGETEAAFCDQGGNNRRPGAGIHLLEAEVQCHGDGQV</sequence>
<dbReference type="AlphaFoldDB" id="A0A645E1C4"/>
<evidence type="ECO:0000313" key="2">
    <source>
        <dbReference type="EMBL" id="MPM95349.1"/>
    </source>
</evidence>
<protein>
    <submittedName>
        <fullName evidence="2">Uncharacterized protein</fullName>
    </submittedName>
</protein>
<accession>A0A645E1C4</accession>
<gene>
    <name evidence="2" type="ORF">SDC9_142503</name>
</gene>
<dbReference type="EMBL" id="VSSQ01041863">
    <property type="protein sequence ID" value="MPM95349.1"/>
    <property type="molecule type" value="Genomic_DNA"/>
</dbReference>
<feature type="region of interest" description="Disordered" evidence="1">
    <location>
        <begin position="1"/>
        <end position="24"/>
    </location>
</feature>
<comment type="caution">
    <text evidence="2">The sequence shown here is derived from an EMBL/GenBank/DDBJ whole genome shotgun (WGS) entry which is preliminary data.</text>
</comment>
<reference evidence="2" key="1">
    <citation type="submission" date="2019-08" db="EMBL/GenBank/DDBJ databases">
        <authorList>
            <person name="Kucharzyk K."/>
            <person name="Murdoch R.W."/>
            <person name="Higgins S."/>
            <person name="Loffler F."/>
        </authorList>
    </citation>
    <scope>NUCLEOTIDE SEQUENCE</scope>
</reference>
<organism evidence="2">
    <name type="scientific">bioreactor metagenome</name>
    <dbReference type="NCBI Taxonomy" id="1076179"/>
    <lineage>
        <taxon>unclassified sequences</taxon>
        <taxon>metagenomes</taxon>
        <taxon>ecological metagenomes</taxon>
    </lineage>
</organism>
<evidence type="ECO:0000256" key="1">
    <source>
        <dbReference type="SAM" id="MobiDB-lite"/>
    </source>
</evidence>